<reference evidence="1 2" key="1">
    <citation type="submission" date="2014-04" db="EMBL/GenBank/DDBJ databases">
        <authorList>
            <consortium name="DOE Joint Genome Institute"/>
            <person name="Kuo A."/>
            <person name="Kohler A."/>
            <person name="Nagy L.G."/>
            <person name="Floudas D."/>
            <person name="Copeland A."/>
            <person name="Barry K.W."/>
            <person name="Cichocki N."/>
            <person name="Veneault-Fourrey C."/>
            <person name="LaButti K."/>
            <person name="Lindquist E.A."/>
            <person name="Lipzen A."/>
            <person name="Lundell T."/>
            <person name="Morin E."/>
            <person name="Murat C."/>
            <person name="Sun H."/>
            <person name="Tunlid A."/>
            <person name="Henrissat B."/>
            <person name="Grigoriev I.V."/>
            <person name="Hibbett D.S."/>
            <person name="Martin F."/>
            <person name="Nordberg H.P."/>
            <person name="Cantor M.N."/>
            <person name="Hua S.X."/>
        </authorList>
    </citation>
    <scope>NUCLEOTIDE SEQUENCE [LARGE SCALE GENOMIC DNA]</scope>
    <source>
        <strain evidence="1 2">LaAM-08-1</strain>
    </source>
</reference>
<reference evidence="2" key="2">
    <citation type="submission" date="2015-01" db="EMBL/GenBank/DDBJ databases">
        <title>Evolutionary Origins and Diversification of the Mycorrhizal Mutualists.</title>
        <authorList>
            <consortium name="DOE Joint Genome Institute"/>
            <consortium name="Mycorrhizal Genomics Consortium"/>
            <person name="Kohler A."/>
            <person name="Kuo A."/>
            <person name="Nagy L.G."/>
            <person name="Floudas D."/>
            <person name="Copeland A."/>
            <person name="Barry K.W."/>
            <person name="Cichocki N."/>
            <person name="Veneault-Fourrey C."/>
            <person name="LaButti K."/>
            <person name="Lindquist E.A."/>
            <person name="Lipzen A."/>
            <person name="Lundell T."/>
            <person name="Morin E."/>
            <person name="Murat C."/>
            <person name="Riley R."/>
            <person name="Ohm R."/>
            <person name="Sun H."/>
            <person name="Tunlid A."/>
            <person name="Henrissat B."/>
            <person name="Grigoriev I.V."/>
            <person name="Hibbett D.S."/>
            <person name="Martin F."/>
        </authorList>
    </citation>
    <scope>NUCLEOTIDE SEQUENCE [LARGE SCALE GENOMIC DNA]</scope>
    <source>
        <strain evidence="2">LaAM-08-1</strain>
    </source>
</reference>
<dbReference type="EMBL" id="KN838958">
    <property type="protein sequence ID" value="KIJ91872.1"/>
    <property type="molecule type" value="Genomic_DNA"/>
</dbReference>
<protein>
    <submittedName>
        <fullName evidence="1">Uncharacterized protein</fullName>
    </submittedName>
</protein>
<feature type="non-terminal residue" evidence="1">
    <location>
        <position position="130"/>
    </location>
</feature>
<dbReference type="AlphaFoldDB" id="A0A0C9X5U6"/>
<evidence type="ECO:0000313" key="2">
    <source>
        <dbReference type="Proteomes" id="UP000054477"/>
    </source>
</evidence>
<proteinExistence type="predicted"/>
<name>A0A0C9X5U6_9AGAR</name>
<accession>A0A0C9X5U6</accession>
<organism evidence="1 2">
    <name type="scientific">Laccaria amethystina LaAM-08-1</name>
    <dbReference type="NCBI Taxonomy" id="1095629"/>
    <lineage>
        <taxon>Eukaryota</taxon>
        <taxon>Fungi</taxon>
        <taxon>Dikarya</taxon>
        <taxon>Basidiomycota</taxon>
        <taxon>Agaricomycotina</taxon>
        <taxon>Agaricomycetes</taxon>
        <taxon>Agaricomycetidae</taxon>
        <taxon>Agaricales</taxon>
        <taxon>Agaricineae</taxon>
        <taxon>Hydnangiaceae</taxon>
        <taxon>Laccaria</taxon>
    </lineage>
</organism>
<evidence type="ECO:0000313" key="1">
    <source>
        <dbReference type="EMBL" id="KIJ91872.1"/>
    </source>
</evidence>
<keyword evidence="2" id="KW-1185">Reference proteome</keyword>
<dbReference type="HOGENOM" id="CLU_133384_0_0_1"/>
<dbReference type="Proteomes" id="UP000054477">
    <property type="component" value="Unassembled WGS sequence"/>
</dbReference>
<sequence length="130" mass="14354">IICESCGCSFHHPLTLVQHDHHYFKSLQNSEGTWCQSPPCPQIAPFQPQQPSWISRHDFAAPNNRTTAYCTPPLSPYCEHARALPLSLFSQIHSLSPLLIPLNGHCISLFTITPCSGLHHSKAGDTAGWA</sequence>
<gene>
    <name evidence="1" type="ORF">K443DRAFT_114458</name>
</gene>